<keyword evidence="2" id="KW-1185">Reference proteome</keyword>
<protein>
    <submittedName>
        <fullName evidence="1">Uncharacterized protein</fullName>
    </submittedName>
</protein>
<sequence>MTIGASPIASAHPAGSAWRYIGSYTNTVTSSESGDCDGFTVQLWENTPKRGSNSVIGTFSLAEGPCDAPARPIFDATYNHRTGKLSFSTFINPEHPAATLRFQGKLSANTLSGVVQSVQDGGAGFNMSIQLDRKK</sequence>
<comment type="caution">
    <text evidence="1">The sequence shown here is derived from an EMBL/GenBank/DDBJ whole genome shotgun (WGS) entry which is preliminary data.</text>
</comment>
<dbReference type="Proteomes" id="UP000541535">
    <property type="component" value="Unassembled WGS sequence"/>
</dbReference>
<accession>A0A7W5FUB7</accession>
<reference evidence="1 2" key="1">
    <citation type="submission" date="2020-08" db="EMBL/GenBank/DDBJ databases">
        <title>Genomic Encyclopedia of Type Strains, Phase III (KMG-III): the genomes of soil and plant-associated and newly described type strains.</title>
        <authorList>
            <person name="Whitman W."/>
        </authorList>
    </citation>
    <scope>NUCLEOTIDE SEQUENCE [LARGE SCALE GENOMIC DNA]</scope>
    <source>
        <strain evidence="1 2">CECT 8897</strain>
    </source>
</reference>
<dbReference type="RefSeq" id="WP_183441562.1">
    <property type="nucleotide sequence ID" value="NZ_JACHXD010000007.1"/>
</dbReference>
<evidence type="ECO:0000313" key="2">
    <source>
        <dbReference type="Proteomes" id="UP000541535"/>
    </source>
</evidence>
<dbReference type="EMBL" id="JACHXD010000007">
    <property type="protein sequence ID" value="MBB3119750.1"/>
    <property type="molecule type" value="Genomic_DNA"/>
</dbReference>
<dbReference type="AlphaFoldDB" id="A0A7W5FUB7"/>
<proteinExistence type="predicted"/>
<gene>
    <name evidence="1" type="ORF">FHS03_002805</name>
</gene>
<name>A0A7W5FUB7_9BURK</name>
<evidence type="ECO:0000313" key="1">
    <source>
        <dbReference type="EMBL" id="MBB3119750.1"/>
    </source>
</evidence>
<organism evidence="1 2">
    <name type="scientific">Pseudoduganella violacea</name>
    <dbReference type="NCBI Taxonomy" id="1715466"/>
    <lineage>
        <taxon>Bacteria</taxon>
        <taxon>Pseudomonadati</taxon>
        <taxon>Pseudomonadota</taxon>
        <taxon>Betaproteobacteria</taxon>
        <taxon>Burkholderiales</taxon>
        <taxon>Oxalobacteraceae</taxon>
        <taxon>Telluria group</taxon>
        <taxon>Pseudoduganella</taxon>
    </lineage>
</organism>